<evidence type="ECO:0000313" key="3">
    <source>
        <dbReference type="Proteomes" id="UP000184731"/>
    </source>
</evidence>
<dbReference type="EMBL" id="CP017834">
    <property type="protein sequence ID" value="APJ03894.1"/>
    <property type="molecule type" value="Genomic_DNA"/>
</dbReference>
<feature type="transmembrane region" description="Helical" evidence="1">
    <location>
        <begin position="69"/>
        <end position="92"/>
    </location>
</feature>
<proteinExistence type="predicted"/>
<keyword evidence="1" id="KW-1133">Transmembrane helix</keyword>
<reference evidence="2 3" key="1">
    <citation type="submission" date="2016-10" db="EMBL/GenBank/DDBJ databases">
        <title>Silvanigrella aquatica sp. nov., isolated from a freshwater lake located in the Black Forest, Germany, description of Silvanigrellaceae fam. nov., Silvanigrellales ord. nov., reclassification of the order Bdellovibrionales in the class Oligoflexia, reclassification of the families Bacteriovoracaceae and Halobacteriovoraceae in the new order Bacteriovoracales ord. nov., and reclassification of the family Pseudobacteriovoracaceae in the order Oligoflexiales.</title>
        <authorList>
            <person name="Hahn M.W."/>
            <person name="Schmidt J."/>
            <person name="Koll U."/>
            <person name="Rohde M."/>
            <person name="Verbag S."/>
            <person name="Pitt A."/>
            <person name="Nakai R."/>
            <person name="Naganuma T."/>
            <person name="Lang E."/>
        </authorList>
    </citation>
    <scope>NUCLEOTIDE SEQUENCE [LARGE SCALE GENOMIC DNA]</scope>
    <source>
        <strain evidence="2 3">MWH-Nonnen-W8red</strain>
    </source>
</reference>
<evidence type="ECO:0000313" key="2">
    <source>
        <dbReference type="EMBL" id="APJ03894.1"/>
    </source>
</evidence>
<sequence length="160" mass="18542">MNKKHLLFKYKKNNSNNSIFMVKLIFIFLIIFYSFNIFAANIPVYDWSSIDQADTELPRKYNLSLSSGYSQLVISGIYYNGYNIFTDLLVLLSKRGLIGFGFRYENTSSTSGALQDPQAFGVIPEKWTIKFHNSFHILKVQDNQVQSVHEFDYKIPLCIL</sequence>
<protein>
    <submittedName>
        <fullName evidence="2">Uncharacterized protein</fullName>
    </submittedName>
</protein>
<gene>
    <name evidence="2" type="ORF">AXG55_08235</name>
</gene>
<organism evidence="2 3">
    <name type="scientific">Silvanigrella aquatica</name>
    <dbReference type="NCBI Taxonomy" id="1915309"/>
    <lineage>
        <taxon>Bacteria</taxon>
        <taxon>Pseudomonadati</taxon>
        <taxon>Bdellovibrionota</taxon>
        <taxon>Oligoflexia</taxon>
        <taxon>Silvanigrellales</taxon>
        <taxon>Silvanigrellaceae</taxon>
        <taxon>Silvanigrella</taxon>
    </lineage>
</organism>
<dbReference type="Proteomes" id="UP000184731">
    <property type="component" value="Chromosome"/>
</dbReference>
<dbReference type="KEGG" id="saqi:AXG55_08235"/>
<keyword evidence="1" id="KW-0812">Transmembrane</keyword>
<keyword evidence="1" id="KW-0472">Membrane</keyword>
<name>A0A1L4D130_9BACT</name>
<dbReference type="AlphaFoldDB" id="A0A1L4D130"/>
<keyword evidence="3" id="KW-1185">Reference proteome</keyword>
<feature type="transmembrane region" description="Helical" evidence="1">
    <location>
        <begin position="20"/>
        <end position="39"/>
    </location>
</feature>
<accession>A0A1L4D130</accession>
<evidence type="ECO:0000256" key="1">
    <source>
        <dbReference type="SAM" id="Phobius"/>
    </source>
</evidence>